<dbReference type="EMBL" id="JAGPNK010000005">
    <property type="protein sequence ID" value="KAH7321171.1"/>
    <property type="molecule type" value="Genomic_DNA"/>
</dbReference>
<feature type="compositionally biased region" description="Low complexity" evidence="1">
    <location>
        <begin position="71"/>
        <end position="85"/>
    </location>
</feature>
<evidence type="ECO:0000313" key="2">
    <source>
        <dbReference type="EMBL" id="KAH7321171.1"/>
    </source>
</evidence>
<keyword evidence="3" id="KW-1185">Reference proteome</keyword>
<name>A0A8K0WTH1_9HYPO</name>
<sequence length="136" mass="15301">MSRKPSRGWDATSHESLLMAFIDEIKPNKAIIQNVTQRMTAMGYSYTYDAINQHVQKLKKNREAAPQGDGTVTPTKTPTTPAKRSASGKKKSAKQMKEDISDDDPIPKLEFPDELLMDTPSKRAKTKTAMKEAWEF</sequence>
<evidence type="ECO:0000256" key="1">
    <source>
        <dbReference type="SAM" id="MobiDB-lite"/>
    </source>
</evidence>
<proteinExistence type="predicted"/>
<dbReference type="OrthoDB" id="4777826at2759"/>
<comment type="caution">
    <text evidence="2">The sequence shown here is derived from an EMBL/GenBank/DDBJ whole genome shotgun (WGS) entry which is preliminary data.</text>
</comment>
<protein>
    <submittedName>
        <fullName evidence="2">Uncharacterized protein</fullName>
    </submittedName>
</protein>
<gene>
    <name evidence="2" type="ORF">B0I35DRAFT_459816</name>
</gene>
<organism evidence="2 3">
    <name type="scientific">Stachybotrys elegans</name>
    <dbReference type="NCBI Taxonomy" id="80388"/>
    <lineage>
        <taxon>Eukaryota</taxon>
        <taxon>Fungi</taxon>
        <taxon>Dikarya</taxon>
        <taxon>Ascomycota</taxon>
        <taxon>Pezizomycotina</taxon>
        <taxon>Sordariomycetes</taxon>
        <taxon>Hypocreomycetidae</taxon>
        <taxon>Hypocreales</taxon>
        <taxon>Stachybotryaceae</taxon>
        <taxon>Stachybotrys</taxon>
    </lineage>
</organism>
<reference evidence="2" key="1">
    <citation type="journal article" date="2021" name="Nat. Commun.">
        <title>Genetic determinants of endophytism in the Arabidopsis root mycobiome.</title>
        <authorList>
            <person name="Mesny F."/>
            <person name="Miyauchi S."/>
            <person name="Thiergart T."/>
            <person name="Pickel B."/>
            <person name="Atanasova L."/>
            <person name="Karlsson M."/>
            <person name="Huettel B."/>
            <person name="Barry K.W."/>
            <person name="Haridas S."/>
            <person name="Chen C."/>
            <person name="Bauer D."/>
            <person name="Andreopoulos W."/>
            <person name="Pangilinan J."/>
            <person name="LaButti K."/>
            <person name="Riley R."/>
            <person name="Lipzen A."/>
            <person name="Clum A."/>
            <person name="Drula E."/>
            <person name="Henrissat B."/>
            <person name="Kohler A."/>
            <person name="Grigoriev I.V."/>
            <person name="Martin F.M."/>
            <person name="Hacquard S."/>
        </authorList>
    </citation>
    <scope>NUCLEOTIDE SEQUENCE</scope>
    <source>
        <strain evidence="2">MPI-CAGE-CH-0235</strain>
    </source>
</reference>
<dbReference type="AlphaFoldDB" id="A0A8K0WTH1"/>
<feature type="compositionally biased region" description="Basic and acidic residues" evidence="1">
    <location>
        <begin position="95"/>
        <end position="111"/>
    </location>
</feature>
<accession>A0A8K0WTH1</accession>
<evidence type="ECO:0000313" key="3">
    <source>
        <dbReference type="Proteomes" id="UP000813444"/>
    </source>
</evidence>
<dbReference type="Proteomes" id="UP000813444">
    <property type="component" value="Unassembled WGS sequence"/>
</dbReference>
<feature type="region of interest" description="Disordered" evidence="1">
    <location>
        <begin position="58"/>
        <end position="136"/>
    </location>
</feature>